<proteinExistence type="predicted"/>
<accession>A0A6L2NR11</accession>
<dbReference type="SUPFAM" id="SSF56672">
    <property type="entry name" value="DNA/RNA polymerases"/>
    <property type="match status" value="1"/>
</dbReference>
<reference evidence="3" key="1">
    <citation type="journal article" date="2019" name="Sci. Rep.">
        <title>Draft genome of Tanacetum cinerariifolium, the natural source of mosquito coil.</title>
        <authorList>
            <person name="Yamashiro T."/>
            <person name="Shiraishi A."/>
            <person name="Satake H."/>
            <person name="Nakayama K."/>
        </authorList>
    </citation>
    <scope>NUCLEOTIDE SEQUENCE</scope>
</reference>
<dbReference type="Pfam" id="PF00078">
    <property type="entry name" value="RVT_1"/>
    <property type="match status" value="1"/>
</dbReference>
<name>A0A6L2NR11_TANCI</name>
<dbReference type="PROSITE" id="PS50878">
    <property type="entry name" value="RT_POL"/>
    <property type="match status" value="1"/>
</dbReference>
<gene>
    <name evidence="3" type="ORF">Tci_060581</name>
</gene>
<evidence type="ECO:0000256" key="1">
    <source>
        <dbReference type="SAM" id="Phobius"/>
    </source>
</evidence>
<dbReference type="AlphaFoldDB" id="A0A6L2NR11"/>
<comment type="caution">
    <text evidence="3">The sequence shown here is derived from an EMBL/GenBank/DDBJ whole genome shotgun (WGS) entry which is preliminary data.</text>
</comment>
<feature type="domain" description="Reverse transcriptase" evidence="2">
    <location>
        <begin position="1"/>
        <end position="171"/>
    </location>
</feature>
<dbReference type="PANTHER" id="PTHR33116:SF84">
    <property type="entry name" value="RNA-DIRECTED DNA POLYMERASE"/>
    <property type="match status" value="1"/>
</dbReference>
<sequence length="474" mass="54696">MRPNTYDTVDWRFLETILSRFGFHPLMTKWIMACVSSTSFSICVNGDVHGFFKGRRGLRQGDPLSSYLFTLVMAVLTLIMKRQVRNSESFRYHKHCEELELTNVCFADDLFMFARGDVNSAQVIMDSLNEFKRVSGLVPSLPNSTVFFWIATFFLVENAHNRIGDWKNKSLSIGGRLQLCNSVISSMHVYWASVLMTTAKVAWNDICLPKSEEGLGIQNLELFNIALITTHVRNIISNKESLWVRWIHTCKLRGRSFWDVPLKSNVSRGWLILLQLRVLVRPYFSKQIGNGCDVSVWFYMWSNECPLIRYLSPRDISREGFTLQANVAELVSSEGWRWTQAWLLKAPILGLIVKPSLDVNKMDTGGVVRMKLAGMDTVPARLVDIVEYLQHIATQRSAESIIGRLLLAASSYFIWIERNNRTFKQVKRTPKDIRDTIMVTVRLKLLTLKFKNTIRVNQLLSFWNMPNNVRIYED</sequence>
<evidence type="ECO:0000259" key="2">
    <source>
        <dbReference type="PROSITE" id="PS50878"/>
    </source>
</evidence>
<organism evidence="3">
    <name type="scientific">Tanacetum cinerariifolium</name>
    <name type="common">Dalmatian daisy</name>
    <name type="synonym">Chrysanthemum cinerariifolium</name>
    <dbReference type="NCBI Taxonomy" id="118510"/>
    <lineage>
        <taxon>Eukaryota</taxon>
        <taxon>Viridiplantae</taxon>
        <taxon>Streptophyta</taxon>
        <taxon>Embryophyta</taxon>
        <taxon>Tracheophyta</taxon>
        <taxon>Spermatophyta</taxon>
        <taxon>Magnoliopsida</taxon>
        <taxon>eudicotyledons</taxon>
        <taxon>Gunneridae</taxon>
        <taxon>Pentapetalae</taxon>
        <taxon>asterids</taxon>
        <taxon>campanulids</taxon>
        <taxon>Asterales</taxon>
        <taxon>Asteraceae</taxon>
        <taxon>Asteroideae</taxon>
        <taxon>Anthemideae</taxon>
        <taxon>Anthemidinae</taxon>
        <taxon>Tanacetum</taxon>
    </lineage>
</organism>
<keyword evidence="1" id="KW-0472">Membrane</keyword>
<feature type="transmembrane region" description="Helical" evidence="1">
    <location>
        <begin position="64"/>
        <end position="80"/>
    </location>
</feature>
<feature type="transmembrane region" description="Helical" evidence="1">
    <location>
        <begin position="30"/>
        <end position="52"/>
    </location>
</feature>
<dbReference type="InterPro" id="IPR000477">
    <property type="entry name" value="RT_dom"/>
</dbReference>
<dbReference type="PANTHER" id="PTHR33116">
    <property type="entry name" value="REVERSE TRANSCRIPTASE ZINC-BINDING DOMAIN-CONTAINING PROTEIN-RELATED-RELATED"/>
    <property type="match status" value="1"/>
</dbReference>
<dbReference type="InterPro" id="IPR043502">
    <property type="entry name" value="DNA/RNA_pol_sf"/>
</dbReference>
<keyword evidence="1" id="KW-0812">Transmembrane</keyword>
<keyword evidence="1" id="KW-1133">Transmembrane helix</keyword>
<protein>
    <recommendedName>
        <fullName evidence="2">Reverse transcriptase domain-containing protein</fullName>
    </recommendedName>
</protein>
<dbReference type="EMBL" id="BKCJ010009785">
    <property type="protein sequence ID" value="GEU88603.1"/>
    <property type="molecule type" value="Genomic_DNA"/>
</dbReference>
<evidence type="ECO:0000313" key="3">
    <source>
        <dbReference type="EMBL" id="GEU88603.1"/>
    </source>
</evidence>